<sequence length="263" mass="31541">MKIMTVDLEEWFHTPFFKGKKERYYTHTVVEQLLDLFQESNVKSTFFIVTELVKKNPEILKKIAEAGHEIAFHSYDHELLFQKHPKQFLKEASYSKKLFEDISGKQVLGHRAPCWSYRAKNKWVPKALKKAGFKYDNSIHSIALRHKYDYGKPYYEDDVLFIPMPVFDAKFLNIPPGGIVFFRFLPLRISEFMFNQAEKDYGYAVFYIHPWELYTPPIDLSSIQKTIKYYNFSFRKDTMLKFKYLINKYEFFSIEEFIRSTEK</sequence>
<gene>
    <name evidence="2" type="ORF">C0601_10570</name>
</gene>
<dbReference type="InterPro" id="IPR022560">
    <property type="entry name" value="DUF3473"/>
</dbReference>
<dbReference type="Pfam" id="PF11959">
    <property type="entry name" value="DUF3473"/>
    <property type="match status" value="1"/>
</dbReference>
<dbReference type="GO" id="GO:0005975">
    <property type="term" value="P:carbohydrate metabolic process"/>
    <property type="evidence" value="ECO:0007669"/>
    <property type="project" value="InterPro"/>
</dbReference>
<protein>
    <recommendedName>
        <fullName evidence="1">NodB homology domain-containing protein</fullName>
    </recommendedName>
</protein>
<dbReference type="InterPro" id="IPR002509">
    <property type="entry name" value="NODB_dom"/>
</dbReference>
<reference evidence="2 3" key="1">
    <citation type="submission" date="2017-11" db="EMBL/GenBank/DDBJ databases">
        <title>Genome-resolved metagenomics identifies genetic mobility, metabolic interactions, and unexpected diversity in perchlorate-reducing communities.</title>
        <authorList>
            <person name="Barnum T.P."/>
            <person name="Figueroa I.A."/>
            <person name="Carlstrom C.I."/>
            <person name="Lucas L.N."/>
            <person name="Engelbrektson A.L."/>
            <person name="Coates J.D."/>
        </authorList>
    </citation>
    <scope>NUCLEOTIDE SEQUENCE [LARGE SCALE GENOMIC DNA]</scope>
    <source>
        <strain evidence="2">BM706</strain>
    </source>
</reference>
<dbReference type="InterPro" id="IPR011330">
    <property type="entry name" value="Glyco_hydro/deAcase_b/a-brl"/>
</dbReference>
<accession>A0A2N5ZC48</accession>
<evidence type="ECO:0000259" key="1">
    <source>
        <dbReference type="PROSITE" id="PS51677"/>
    </source>
</evidence>
<dbReference type="PROSITE" id="PS51677">
    <property type="entry name" value="NODB"/>
    <property type="match status" value="1"/>
</dbReference>
<dbReference type="PANTHER" id="PTHR47561:SF1">
    <property type="entry name" value="POLYSACCHARIDE DEACETYLASE FAMILY PROTEIN (AFU_ORTHOLOGUE AFUA_6G05030)"/>
    <property type="match status" value="1"/>
</dbReference>
<dbReference type="EMBL" id="PKTG01000120">
    <property type="protein sequence ID" value="PLX16248.1"/>
    <property type="molecule type" value="Genomic_DNA"/>
</dbReference>
<dbReference type="AlphaFoldDB" id="A0A2N5ZC48"/>
<proteinExistence type="predicted"/>
<dbReference type="Pfam" id="PF01522">
    <property type="entry name" value="Polysacc_deac_1"/>
    <property type="match status" value="1"/>
</dbReference>
<dbReference type="SUPFAM" id="SSF88713">
    <property type="entry name" value="Glycoside hydrolase/deacetylase"/>
    <property type="match status" value="1"/>
</dbReference>
<dbReference type="PANTHER" id="PTHR47561">
    <property type="entry name" value="POLYSACCHARIDE DEACETYLASE FAMILY PROTEIN (AFU_ORTHOLOGUE AFUA_6G05030)"/>
    <property type="match status" value="1"/>
</dbReference>
<dbReference type="GO" id="GO:0016810">
    <property type="term" value="F:hydrolase activity, acting on carbon-nitrogen (but not peptide) bonds"/>
    <property type="evidence" value="ECO:0007669"/>
    <property type="project" value="InterPro"/>
</dbReference>
<dbReference type="Proteomes" id="UP000234857">
    <property type="component" value="Unassembled WGS sequence"/>
</dbReference>
<organism evidence="2 3">
    <name type="scientific">Muiribacterium halophilum</name>
    <dbReference type="NCBI Taxonomy" id="2053465"/>
    <lineage>
        <taxon>Bacteria</taxon>
        <taxon>Candidatus Muiribacteriota</taxon>
        <taxon>Candidatus Muiribacteriia</taxon>
        <taxon>Candidatus Muiribacteriales</taxon>
        <taxon>Candidatus Muiribacteriaceae</taxon>
        <taxon>Candidatus Muiribacterium</taxon>
    </lineage>
</organism>
<feature type="domain" description="NodB homology" evidence="1">
    <location>
        <begin position="9"/>
        <end position="263"/>
    </location>
</feature>
<evidence type="ECO:0000313" key="2">
    <source>
        <dbReference type="EMBL" id="PLX16248.1"/>
    </source>
</evidence>
<dbReference type="CDD" id="cd10941">
    <property type="entry name" value="CE4_PuuE_HpPgdA_like_2"/>
    <property type="match status" value="1"/>
</dbReference>
<dbReference type="Gene3D" id="3.20.20.370">
    <property type="entry name" value="Glycoside hydrolase/deacetylase"/>
    <property type="match status" value="1"/>
</dbReference>
<evidence type="ECO:0000313" key="3">
    <source>
        <dbReference type="Proteomes" id="UP000234857"/>
    </source>
</evidence>
<dbReference type="InterPro" id="IPR045235">
    <property type="entry name" value="PuuE_HpPgdA-like"/>
</dbReference>
<name>A0A2N5ZC48_MUIH1</name>
<comment type="caution">
    <text evidence="2">The sequence shown here is derived from an EMBL/GenBank/DDBJ whole genome shotgun (WGS) entry which is preliminary data.</text>
</comment>